<evidence type="ECO:0000259" key="16">
    <source>
        <dbReference type="PROSITE" id="PS51195"/>
    </source>
</evidence>
<dbReference type="SMART" id="SM00490">
    <property type="entry name" value="HELICc"/>
    <property type="match status" value="1"/>
</dbReference>
<dbReference type="CDD" id="cd18787">
    <property type="entry name" value="SF2_C_DEAD"/>
    <property type="match status" value="1"/>
</dbReference>
<comment type="caution">
    <text evidence="17">The sequence shown here is derived from an EMBL/GenBank/DDBJ whole genome shotgun (WGS) entry which is preliminary data.</text>
</comment>
<keyword evidence="4 12" id="KW-0378">Hydrolase</keyword>
<dbReference type="InterPro" id="IPR027417">
    <property type="entry name" value="P-loop_NTPase"/>
</dbReference>
<keyword evidence="5 12" id="KW-0347">Helicase</keyword>
<feature type="domain" description="DEAD-box RNA helicase Q" evidence="16">
    <location>
        <begin position="28"/>
        <end position="56"/>
    </location>
</feature>
<dbReference type="InterPro" id="IPR000629">
    <property type="entry name" value="RNA-helicase_DEAD-box_CS"/>
</dbReference>
<evidence type="ECO:0000259" key="14">
    <source>
        <dbReference type="PROSITE" id="PS51192"/>
    </source>
</evidence>
<dbReference type="InterPro" id="IPR005580">
    <property type="entry name" value="DbpA/CsdA_RNA-bd_dom"/>
</dbReference>
<dbReference type="Proteomes" id="UP000319783">
    <property type="component" value="Unassembled WGS sequence"/>
</dbReference>
<comment type="similarity">
    <text evidence="8 12">Belongs to the DEAD box helicase family.</text>
</comment>
<evidence type="ECO:0000313" key="17">
    <source>
        <dbReference type="EMBL" id="TLD43355.1"/>
    </source>
</evidence>
<dbReference type="GO" id="GO:0005840">
    <property type="term" value="C:ribosome"/>
    <property type="evidence" value="ECO:0007669"/>
    <property type="project" value="TreeGrafter"/>
</dbReference>
<evidence type="ECO:0000256" key="2">
    <source>
        <dbReference type="ARBA" id="ARBA00022490"/>
    </source>
</evidence>
<dbReference type="PROSITE" id="PS51195">
    <property type="entry name" value="Q_MOTIF"/>
    <property type="match status" value="1"/>
</dbReference>
<evidence type="ECO:0000259" key="15">
    <source>
        <dbReference type="PROSITE" id="PS51194"/>
    </source>
</evidence>
<dbReference type="Pfam" id="PF25399">
    <property type="entry name" value="DeaD_dimer"/>
    <property type="match status" value="1"/>
</dbReference>
<evidence type="ECO:0000256" key="1">
    <source>
        <dbReference type="ARBA" id="ARBA00012552"/>
    </source>
</evidence>
<evidence type="ECO:0000256" key="9">
    <source>
        <dbReference type="ARBA" id="ARBA00047984"/>
    </source>
</evidence>
<dbReference type="InterPro" id="IPR050547">
    <property type="entry name" value="DEAD_box_RNA_helicases"/>
</dbReference>
<dbReference type="PROSITE" id="PS00039">
    <property type="entry name" value="DEAD_ATP_HELICASE"/>
    <property type="match status" value="1"/>
</dbReference>
<dbReference type="AlphaFoldDB" id="A0A533QF09"/>
<dbReference type="CDD" id="cd12252">
    <property type="entry name" value="RRM_DbpA"/>
    <property type="match status" value="1"/>
</dbReference>
<name>A0A533QF09_9BACT</name>
<evidence type="ECO:0000256" key="3">
    <source>
        <dbReference type="ARBA" id="ARBA00022741"/>
    </source>
</evidence>
<dbReference type="SMART" id="SM00487">
    <property type="entry name" value="DEXDc"/>
    <property type="match status" value="1"/>
</dbReference>
<dbReference type="InterPro" id="IPR012677">
    <property type="entry name" value="Nucleotide-bd_a/b_plait_sf"/>
</dbReference>
<gene>
    <name evidence="17" type="ORF">JETT_0360</name>
</gene>
<dbReference type="GO" id="GO:0003724">
    <property type="term" value="F:RNA helicase activity"/>
    <property type="evidence" value="ECO:0007669"/>
    <property type="project" value="UniProtKB-EC"/>
</dbReference>
<evidence type="ECO:0000256" key="11">
    <source>
        <dbReference type="PROSITE-ProRule" id="PRU00552"/>
    </source>
</evidence>
<evidence type="ECO:0000256" key="8">
    <source>
        <dbReference type="ARBA" id="ARBA00038437"/>
    </source>
</evidence>
<dbReference type="InterPro" id="IPR001650">
    <property type="entry name" value="Helicase_C-like"/>
</dbReference>
<dbReference type="GO" id="GO:0009409">
    <property type="term" value="P:response to cold"/>
    <property type="evidence" value="ECO:0007669"/>
    <property type="project" value="TreeGrafter"/>
</dbReference>
<feature type="domain" description="Helicase C-terminal" evidence="15">
    <location>
        <begin position="241"/>
        <end position="402"/>
    </location>
</feature>
<dbReference type="EMBL" id="SULG01000004">
    <property type="protein sequence ID" value="TLD43355.1"/>
    <property type="molecule type" value="Genomic_DNA"/>
</dbReference>
<dbReference type="GO" id="GO:0016787">
    <property type="term" value="F:hydrolase activity"/>
    <property type="evidence" value="ECO:0007669"/>
    <property type="project" value="UniProtKB-KW"/>
</dbReference>
<dbReference type="EC" id="3.6.4.13" evidence="1"/>
<dbReference type="Pfam" id="PF00271">
    <property type="entry name" value="Helicase_C"/>
    <property type="match status" value="1"/>
</dbReference>
<dbReference type="GO" id="GO:0005829">
    <property type="term" value="C:cytosol"/>
    <property type="evidence" value="ECO:0007669"/>
    <property type="project" value="TreeGrafter"/>
</dbReference>
<sequence length="571" mass="64775">MGKRKLLKGILRRDRKEYMEELTDIEKLRFEDLHVSEELRKAIKDMGFEEATPIQYQAIPHILKGKDIIGQAQTGTGKTAAFGIPALEMIDPGTRELQAIILCPTRELAIQVAEEMKKLSKYKKAIEILPIYGGQPIERQIKALKKGVQIIIGTPGRVMDHMNRRTLKMDTVRIIVLDEADEMLDMGFREDIEFIMEKISRKRQTILFSATMPQAILDLTKKYQNDPQFIKVVHKELTVPHIEQFYFEVKEQAKLETLSRLIDIYNLKLSLVFCNTKRRVDDLVEHLQARGYLADGLHGDMRQSQRNSVMSKFRKGTIEILIATDVAARGIDVEDIEAVFNYDVPHDEEYYVHRIGRTGRAGRKGRSFTFVVGREIYQIKDIQRYAKTKITPQKIPSLGDVEEIKTSLLLGKVKETINEGHLGKYIHWVESLAGEDYASIDIAASLLKIIVGEKSKQTSAQEEDFRDTGPAASDMVRLFINAGSKQKVQAKDIVGSIAGETGLSGKMIGAVDIFDNYTFVEVPKEYAEDIQDVMKDIKIKGKKIIIEPASQKTTGTASKKSYGKKGKRRRK</sequence>
<dbReference type="PANTHER" id="PTHR47963">
    <property type="entry name" value="DEAD-BOX ATP-DEPENDENT RNA HELICASE 47, MITOCHONDRIAL"/>
    <property type="match status" value="1"/>
</dbReference>
<keyword evidence="6 12" id="KW-0067">ATP-binding</keyword>
<protein>
    <recommendedName>
        <fullName evidence="10">DEAD-box ATP-dependent RNA helicase RhpA</fullName>
        <ecNumber evidence="1">3.6.4.13</ecNumber>
    </recommendedName>
</protein>
<dbReference type="InterPro" id="IPR057325">
    <property type="entry name" value="DeaD_dimer"/>
</dbReference>
<dbReference type="InterPro" id="IPR014014">
    <property type="entry name" value="RNA_helicase_DEAD_Q_motif"/>
</dbReference>
<dbReference type="Pfam" id="PF00270">
    <property type="entry name" value="DEAD"/>
    <property type="match status" value="1"/>
</dbReference>
<feature type="region of interest" description="Disordered" evidence="13">
    <location>
        <begin position="550"/>
        <end position="571"/>
    </location>
</feature>
<evidence type="ECO:0000313" key="18">
    <source>
        <dbReference type="Proteomes" id="UP000319783"/>
    </source>
</evidence>
<dbReference type="Gene3D" id="3.40.50.300">
    <property type="entry name" value="P-loop containing nucleotide triphosphate hydrolases"/>
    <property type="match status" value="2"/>
</dbReference>
<dbReference type="InterPro" id="IPR014001">
    <property type="entry name" value="Helicase_ATP-bd"/>
</dbReference>
<dbReference type="InterPro" id="IPR011545">
    <property type="entry name" value="DEAD/DEAH_box_helicase_dom"/>
</dbReference>
<dbReference type="CDD" id="cd00268">
    <property type="entry name" value="DEADc"/>
    <property type="match status" value="1"/>
</dbReference>
<evidence type="ECO:0000256" key="5">
    <source>
        <dbReference type="ARBA" id="ARBA00022806"/>
    </source>
</evidence>
<evidence type="ECO:0000256" key="7">
    <source>
        <dbReference type="ARBA" id="ARBA00023016"/>
    </source>
</evidence>
<reference evidence="17 18" key="1">
    <citation type="submission" date="2019-04" db="EMBL/GenBank/DDBJ databases">
        <title>Genome of a novel bacterium Candidatus Jettenia ecosi reconstructed from metagenome of an anammox bioreactor.</title>
        <authorList>
            <person name="Mardanov A.V."/>
            <person name="Beletsky A.V."/>
            <person name="Ravin N.V."/>
            <person name="Botchkova E.A."/>
            <person name="Litti Y.V."/>
            <person name="Nozhevnikova A.N."/>
        </authorList>
    </citation>
    <scope>NUCLEOTIDE SEQUENCE [LARGE SCALE GENOMIC DNA]</scope>
    <source>
        <strain evidence="17">J2</strain>
    </source>
</reference>
<dbReference type="GO" id="GO:0005524">
    <property type="term" value="F:ATP binding"/>
    <property type="evidence" value="ECO:0007669"/>
    <property type="project" value="UniProtKB-KW"/>
</dbReference>
<organism evidence="17 18">
    <name type="scientific">Candidatus Jettenia ecosi</name>
    <dbReference type="NCBI Taxonomy" id="2494326"/>
    <lineage>
        <taxon>Bacteria</taxon>
        <taxon>Pseudomonadati</taxon>
        <taxon>Planctomycetota</taxon>
        <taxon>Candidatus Brocadiia</taxon>
        <taxon>Candidatus Brocadiales</taxon>
        <taxon>Candidatus Brocadiaceae</taxon>
        <taxon>Candidatus Jettenia</taxon>
    </lineage>
</organism>
<dbReference type="InterPro" id="IPR044742">
    <property type="entry name" value="DEAD/DEAH_RhlB"/>
</dbReference>
<dbReference type="SUPFAM" id="SSF52540">
    <property type="entry name" value="P-loop containing nucleoside triphosphate hydrolases"/>
    <property type="match status" value="1"/>
</dbReference>
<dbReference type="PROSITE" id="PS51192">
    <property type="entry name" value="HELICASE_ATP_BIND_1"/>
    <property type="match status" value="1"/>
</dbReference>
<feature type="short sequence motif" description="Q motif" evidence="11">
    <location>
        <begin position="28"/>
        <end position="56"/>
    </location>
</feature>
<keyword evidence="3 12" id="KW-0547">Nucleotide-binding</keyword>
<keyword evidence="2" id="KW-0963">Cytoplasm</keyword>
<evidence type="ECO:0000256" key="4">
    <source>
        <dbReference type="ARBA" id="ARBA00022801"/>
    </source>
</evidence>
<evidence type="ECO:0000256" key="6">
    <source>
        <dbReference type="ARBA" id="ARBA00022840"/>
    </source>
</evidence>
<dbReference type="Gene3D" id="3.30.70.330">
    <property type="match status" value="1"/>
</dbReference>
<evidence type="ECO:0000256" key="10">
    <source>
        <dbReference type="ARBA" id="ARBA00074363"/>
    </source>
</evidence>
<evidence type="ECO:0000256" key="13">
    <source>
        <dbReference type="SAM" id="MobiDB-lite"/>
    </source>
</evidence>
<feature type="domain" description="Helicase ATP-binding" evidence="14">
    <location>
        <begin position="59"/>
        <end position="230"/>
    </location>
</feature>
<evidence type="ECO:0000256" key="12">
    <source>
        <dbReference type="RuleBase" id="RU000492"/>
    </source>
</evidence>
<accession>A0A533QF09</accession>
<dbReference type="PROSITE" id="PS51194">
    <property type="entry name" value="HELICASE_CTER"/>
    <property type="match status" value="1"/>
</dbReference>
<dbReference type="GO" id="GO:0033592">
    <property type="term" value="F:RNA strand annealing activity"/>
    <property type="evidence" value="ECO:0007669"/>
    <property type="project" value="TreeGrafter"/>
</dbReference>
<comment type="catalytic activity">
    <reaction evidence="9">
        <text>ATP + H2O = ADP + phosphate + H(+)</text>
        <dbReference type="Rhea" id="RHEA:13065"/>
        <dbReference type="ChEBI" id="CHEBI:15377"/>
        <dbReference type="ChEBI" id="CHEBI:15378"/>
        <dbReference type="ChEBI" id="CHEBI:30616"/>
        <dbReference type="ChEBI" id="CHEBI:43474"/>
        <dbReference type="ChEBI" id="CHEBI:456216"/>
        <dbReference type="EC" id="3.6.4.13"/>
    </reaction>
</comment>
<feature type="compositionally biased region" description="Basic residues" evidence="13">
    <location>
        <begin position="561"/>
        <end position="571"/>
    </location>
</feature>
<dbReference type="GO" id="GO:0042255">
    <property type="term" value="P:ribosome assembly"/>
    <property type="evidence" value="ECO:0007669"/>
    <property type="project" value="UniProtKB-ARBA"/>
</dbReference>
<keyword evidence="7" id="KW-0346">Stress response</keyword>
<dbReference type="Pfam" id="PF03880">
    <property type="entry name" value="DbpA"/>
    <property type="match status" value="1"/>
</dbReference>
<proteinExistence type="inferred from homology"/>
<dbReference type="PANTHER" id="PTHR47963:SF8">
    <property type="entry name" value="ATP-DEPENDENT RNA HELICASE DEAD"/>
    <property type="match status" value="1"/>
</dbReference>
<dbReference type="FunFam" id="3.40.50.300:FF:000108">
    <property type="entry name" value="ATP-dependent RNA helicase RhlE"/>
    <property type="match status" value="1"/>
</dbReference>